<comment type="caution">
    <text evidence="9">The sequence shown here is derived from an EMBL/GenBank/DDBJ whole genome shotgun (WGS) entry which is preliminary data.</text>
</comment>
<evidence type="ECO:0000256" key="5">
    <source>
        <dbReference type="ARBA" id="ARBA00022989"/>
    </source>
</evidence>
<dbReference type="EC" id="2.3.-.-" evidence="9"/>
<keyword evidence="4 8" id="KW-0812">Transmembrane</keyword>
<keyword evidence="6 7" id="KW-0472">Membrane</keyword>
<reference evidence="9 10" key="1">
    <citation type="submission" date="2024-03" db="EMBL/GenBank/DDBJ databases">
        <title>Sequence of Lycoming College Course Isolates.</title>
        <authorList>
            <person name="Plotts O."/>
            <person name="Newman J."/>
        </authorList>
    </citation>
    <scope>NUCLEOTIDE SEQUENCE [LARGE SCALE GENOMIC DNA]</scope>
    <source>
        <strain evidence="9 10">CJB-3</strain>
    </source>
</reference>
<dbReference type="InterPro" id="IPR051085">
    <property type="entry name" value="MB_O-acyltransferase"/>
</dbReference>
<evidence type="ECO:0000256" key="7">
    <source>
        <dbReference type="PIRNR" id="PIRNR016636"/>
    </source>
</evidence>
<feature type="transmembrane region" description="Helical" evidence="8">
    <location>
        <begin position="37"/>
        <end position="63"/>
    </location>
</feature>
<dbReference type="InterPro" id="IPR028362">
    <property type="entry name" value="AlgI"/>
</dbReference>
<proteinExistence type="inferred from homology"/>
<feature type="transmembrane region" description="Helical" evidence="8">
    <location>
        <begin position="358"/>
        <end position="379"/>
    </location>
</feature>
<name>A0ABU8NSN8_9SPHI</name>
<keyword evidence="7 9" id="KW-0808">Transferase</keyword>
<comment type="similarity">
    <text evidence="2 7">Belongs to the membrane-bound acyltransferase family.</text>
</comment>
<feature type="transmembrane region" description="Helical" evidence="8">
    <location>
        <begin position="446"/>
        <end position="469"/>
    </location>
</feature>
<dbReference type="PANTHER" id="PTHR13285:SF18">
    <property type="entry name" value="PROTEIN-CYSTEINE N-PALMITOYLTRANSFERASE RASP"/>
    <property type="match status" value="1"/>
</dbReference>
<protein>
    <submittedName>
        <fullName evidence="9">MBOAT family O-acyltransferase</fullName>
        <ecNumber evidence="9">2.3.-.-</ecNumber>
    </submittedName>
</protein>
<dbReference type="PIRSF" id="PIRSF016636">
    <property type="entry name" value="AlgI_DltB"/>
    <property type="match status" value="1"/>
</dbReference>
<keyword evidence="10" id="KW-1185">Reference proteome</keyword>
<feature type="transmembrane region" description="Helical" evidence="8">
    <location>
        <begin position="307"/>
        <end position="322"/>
    </location>
</feature>
<keyword evidence="3 7" id="KW-1003">Cell membrane</keyword>
<feature type="transmembrane region" description="Helical" evidence="8">
    <location>
        <begin position="113"/>
        <end position="134"/>
    </location>
</feature>
<dbReference type="InterPro" id="IPR024194">
    <property type="entry name" value="Ac/AlaTfrase_AlgI/DltB"/>
</dbReference>
<dbReference type="Pfam" id="PF03062">
    <property type="entry name" value="MBOAT"/>
    <property type="match status" value="1"/>
</dbReference>
<dbReference type="PANTHER" id="PTHR13285">
    <property type="entry name" value="ACYLTRANSFERASE"/>
    <property type="match status" value="1"/>
</dbReference>
<evidence type="ECO:0000256" key="6">
    <source>
        <dbReference type="ARBA" id="ARBA00023136"/>
    </source>
</evidence>
<keyword evidence="5 8" id="KW-1133">Transmembrane helix</keyword>
<evidence type="ECO:0000313" key="9">
    <source>
        <dbReference type="EMBL" id="MEJ2905276.1"/>
    </source>
</evidence>
<feature type="transmembrane region" description="Helical" evidence="8">
    <location>
        <begin position="7"/>
        <end position="25"/>
    </location>
</feature>
<evidence type="ECO:0000256" key="2">
    <source>
        <dbReference type="ARBA" id="ARBA00010323"/>
    </source>
</evidence>
<dbReference type="GO" id="GO:0016746">
    <property type="term" value="F:acyltransferase activity"/>
    <property type="evidence" value="ECO:0007669"/>
    <property type="project" value="UniProtKB-KW"/>
</dbReference>
<comment type="subcellular location">
    <subcellularLocation>
        <location evidence="1">Cell membrane</location>
        <topology evidence="1">Multi-pass membrane protein</topology>
    </subcellularLocation>
</comment>
<gene>
    <name evidence="9" type="ORF">WAE58_22710</name>
</gene>
<feature type="transmembrane region" description="Helical" evidence="8">
    <location>
        <begin position="409"/>
        <end position="426"/>
    </location>
</feature>
<dbReference type="Proteomes" id="UP001378956">
    <property type="component" value="Unassembled WGS sequence"/>
</dbReference>
<dbReference type="PIRSF" id="PIRSF500217">
    <property type="entry name" value="AlgI"/>
    <property type="match status" value="1"/>
</dbReference>
<evidence type="ECO:0000313" key="10">
    <source>
        <dbReference type="Proteomes" id="UP001378956"/>
    </source>
</evidence>
<organism evidence="9 10">
    <name type="scientific">Pedobacter panaciterrae</name>
    <dbReference type="NCBI Taxonomy" id="363849"/>
    <lineage>
        <taxon>Bacteria</taxon>
        <taxon>Pseudomonadati</taxon>
        <taxon>Bacteroidota</taxon>
        <taxon>Sphingobacteriia</taxon>
        <taxon>Sphingobacteriales</taxon>
        <taxon>Sphingobacteriaceae</taxon>
        <taxon>Pedobacter</taxon>
    </lineage>
</organism>
<keyword evidence="7 9" id="KW-0012">Acyltransferase</keyword>
<evidence type="ECO:0000256" key="8">
    <source>
        <dbReference type="SAM" id="Phobius"/>
    </source>
</evidence>
<evidence type="ECO:0000256" key="1">
    <source>
        <dbReference type="ARBA" id="ARBA00004651"/>
    </source>
</evidence>
<feature type="transmembrane region" description="Helical" evidence="8">
    <location>
        <begin position="328"/>
        <end position="346"/>
    </location>
</feature>
<dbReference type="InterPro" id="IPR004299">
    <property type="entry name" value="MBOAT_fam"/>
</dbReference>
<accession>A0ABU8NSN8</accession>
<evidence type="ECO:0000256" key="4">
    <source>
        <dbReference type="ARBA" id="ARBA00022692"/>
    </source>
</evidence>
<evidence type="ECO:0000256" key="3">
    <source>
        <dbReference type="ARBA" id="ARBA00022475"/>
    </source>
</evidence>
<dbReference type="EMBL" id="JBBEUB010000011">
    <property type="protein sequence ID" value="MEJ2905276.1"/>
    <property type="molecule type" value="Genomic_DNA"/>
</dbReference>
<sequence length="472" mass="55007">MLFNSLHFFFFFILVTPAFFLLPHQHRWKLLLASSCYFYMTFVPVYILILGFTIIIDYFAGILIENSKGKKKKKFLILSLVANIGVLAVFKYYNFLNDNLSFLLGNIGYQNHVPYLEILLPIGLSFHTFQAMSYTIEVYRGNQKAEKHFGIYSLYVMFYPQLVAGPIERPQNILHQFHVKQYFNYANVVEGLKLITWGLFKKVVIADRLSIYVDAVYNNADQHSGLTLIVATVFFAFQIYCDFSGYSDIAIGCARVMGYNLMINFRRPYLAGSIKDFWSRWHISLSTWFRDYLYFPLGGSKVAIPRWYLNLFIVFMVSGLWHGANWTFIVWGALHGIYQIFSVSFKKFNERNILGYRPLTNAFHVLLTFALVCFAWIFFRANNVTEAFNICKSIFTLKGEGLFIGTPEGFVYALIWILFLLVVEYITEYHSDIIKVFYSSNRVVRYAGYTVIVLFIILFGVFNGGQFIYFQF</sequence>
<feature type="transmembrane region" description="Helical" evidence="8">
    <location>
        <begin position="75"/>
        <end position="93"/>
    </location>
</feature>
<dbReference type="RefSeq" id="WP_337717839.1">
    <property type="nucleotide sequence ID" value="NZ_JBBEUB010000011.1"/>
</dbReference>